<dbReference type="PROSITE" id="PS51340">
    <property type="entry name" value="MOSC"/>
    <property type="match status" value="1"/>
</dbReference>
<dbReference type="InterPro" id="IPR011037">
    <property type="entry name" value="Pyrv_Knase-like_insert_dom_sf"/>
</dbReference>
<evidence type="ECO:0000313" key="2">
    <source>
        <dbReference type="EMBL" id="TWJ33074.1"/>
    </source>
</evidence>
<dbReference type="SUPFAM" id="SSF50800">
    <property type="entry name" value="PK beta-barrel domain-like"/>
    <property type="match status" value="1"/>
</dbReference>
<dbReference type="InterPro" id="IPR005302">
    <property type="entry name" value="MoCF_Sase_C"/>
</dbReference>
<dbReference type="PANTHER" id="PTHR36930">
    <property type="entry name" value="METAL-SULFUR CLUSTER BIOSYNTHESIS PROTEINS YUAD-RELATED"/>
    <property type="match status" value="1"/>
</dbReference>
<sequence>MSARVVAVCISENKGERKKPIAVGTLLVEHGLEGDGHAGDWHRQVSLLAQESINTMRAKGLDVTTGDFAENLTTEGIDLPSLPIGTRLAVGEEAILEVTQIGKECHTRCAIYYQAGDCVMPREGIFARVIKGGTVTAGSPIRRLDP</sequence>
<dbReference type="GO" id="GO:0003824">
    <property type="term" value="F:catalytic activity"/>
    <property type="evidence" value="ECO:0007669"/>
    <property type="project" value="InterPro"/>
</dbReference>
<evidence type="ECO:0000313" key="3">
    <source>
        <dbReference type="Proteomes" id="UP000319449"/>
    </source>
</evidence>
<feature type="domain" description="MOSC" evidence="1">
    <location>
        <begin position="19"/>
        <end position="144"/>
    </location>
</feature>
<organism evidence="2 3">
    <name type="scientific">Geobacter argillaceus</name>
    <dbReference type="NCBI Taxonomy" id="345631"/>
    <lineage>
        <taxon>Bacteria</taxon>
        <taxon>Pseudomonadati</taxon>
        <taxon>Thermodesulfobacteriota</taxon>
        <taxon>Desulfuromonadia</taxon>
        <taxon>Geobacterales</taxon>
        <taxon>Geobacteraceae</taxon>
        <taxon>Geobacter</taxon>
    </lineage>
</organism>
<dbReference type="Proteomes" id="UP000319449">
    <property type="component" value="Unassembled WGS sequence"/>
</dbReference>
<dbReference type="Gene3D" id="2.40.33.20">
    <property type="entry name" value="PK beta-barrel domain-like"/>
    <property type="match status" value="1"/>
</dbReference>
<dbReference type="Pfam" id="PF03473">
    <property type="entry name" value="MOSC"/>
    <property type="match status" value="1"/>
</dbReference>
<evidence type="ECO:0000259" key="1">
    <source>
        <dbReference type="PROSITE" id="PS51340"/>
    </source>
</evidence>
<dbReference type="EMBL" id="VLLN01000002">
    <property type="protein sequence ID" value="TWJ33074.1"/>
    <property type="molecule type" value="Genomic_DNA"/>
</dbReference>
<keyword evidence="3" id="KW-1185">Reference proteome</keyword>
<dbReference type="RefSeq" id="WP_145017730.1">
    <property type="nucleotide sequence ID" value="NZ_VLLN01000002.1"/>
</dbReference>
<dbReference type="GO" id="GO:0030151">
    <property type="term" value="F:molybdenum ion binding"/>
    <property type="evidence" value="ECO:0007669"/>
    <property type="project" value="InterPro"/>
</dbReference>
<proteinExistence type="predicted"/>
<protein>
    <recommendedName>
        <fullName evidence="1">MOSC domain-containing protein</fullName>
    </recommendedName>
</protein>
<dbReference type="InterPro" id="IPR052716">
    <property type="entry name" value="MOSC_domain"/>
</dbReference>
<dbReference type="GO" id="GO:0030170">
    <property type="term" value="F:pyridoxal phosphate binding"/>
    <property type="evidence" value="ECO:0007669"/>
    <property type="project" value="InterPro"/>
</dbReference>
<dbReference type="PANTHER" id="PTHR36930:SF1">
    <property type="entry name" value="MOSC DOMAIN-CONTAINING PROTEIN"/>
    <property type="match status" value="1"/>
</dbReference>
<gene>
    <name evidence="2" type="ORF">JN12_00486</name>
</gene>
<dbReference type="OrthoDB" id="9784492at2"/>
<reference evidence="2 3" key="1">
    <citation type="submission" date="2019-07" db="EMBL/GenBank/DDBJ databases">
        <title>Genomic Encyclopedia of Archaeal and Bacterial Type Strains, Phase II (KMG-II): from individual species to whole genera.</title>
        <authorList>
            <person name="Goeker M."/>
        </authorList>
    </citation>
    <scope>NUCLEOTIDE SEQUENCE [LARGE SCALE GENOMIC DNA]</scope>
    <source>
        <strain evidence="2 3">ATCC BAA-1139</strain>
    </source>
</reference>
<dbReference type="AlphaFoldDB" id="A0A562WS75"/>
<comment type="caution">
    <text evidence="2">The sequence shown here is derived from an EMBL/GenBank/DDBJ whole genome shotgun (WGS) entry which is preliminary data.</text>
</comment>
<accession>A0A562WS75</accession>
<name>A0A562WS75_9BACT</name>